<accession>A0A6M3LLM7</accession>
<sequence length="355" mass="39654">MDNFSPNGTTKAQVWSKVLRFFNLDNERGELAIPFIESVAEESREAVTEYITNTGLSNEEIAKFDSFDNFLKGHGGIVKDKLTAAEVRAKELEDKVKSSDAIGALSEDQKAVMTTKGWKTIGDAITSYSELEKLVGHEKIAMPKVDKEGNYLPGEFERVMKQLGLPGTANEYKVAQDFKLPEGIHLKPELMTAFNEKAHKAGLLPSQYQFVMGELANIINQGTVDQKEKNIKDFNEAMLNLRTIWGSEYDHKVKLANNVLRLFTDNTAEGELLVSKYGTNPEIIKLLGTVGSQLSEEAISRTGMHGAFLSPASAQSEIKRIQAMPAYFDKMHTEHSYWVDRVLQLNRMITAGEKQ</sequence>
<evidence type="ECO:0000313" key="1">
    <source>
        <dbReference type="EMBL" id="QJA94194.1"/>
    </source>
</evidence>
<organism evidence="1">
    <name type="scientific">viral metagenome</name>
    <dbReference type="NCBI Taxonomy" id="1070528"/>
    <lineage>
        <taxon>unclassified sequences</taxon>
        <taxon>metagenomes</taxon>
        <taxon>organismal metagenomes</taxon>
    </lineage>
</organism>
<name>A0A6M3LLM7_9ZZZZ</name>
<proteinExistence type="predicted"/>
<gene>
    <name evidence="1" type="ORF">MM415B03934_0006</name>
</gene>
<protein>
    <submittedName>
        <fullName evidence="1">Putative capsid assembly protein</fullName>
    </submittedName>
</protein>
<dbReference type="AlphaFoldDB" id="A0A6M3LLM7"/>
<dbReference type="EMBL" id="MT143211">
    <property type="protein sequence ID" value="QJA94194.1"/>
    <property type="molecule type" value="Genomic_DNA"/>
</dbReference>
<reference evidence="1" key="1">
    <citation type="submission" date="2020-03" db="EMBL/GenBank/DDBJ databases">
        <title>The deep terrestrial virosphere.</title>
        <authorList>
            <person name="Holmfeldt K."/>
            <person name="Nilsson E."/>
            <person name="Simone D."/>
            <person name="Lopez-Fernandez M."/>
            <person name="Wu X."/>
            <person name="de Brujin I."/>
            <person name="Lundin D."/>
            <person name="Andersson A."/>
            <person name="Bertilsson S."/>
            <person name="Dopson M."/>
        </authorList>
    </citation>
    <scope>NUCLEOTIDE SEQUENCE</scope>
    <source>
        <strain evidence="1">MM415B03934</strain>
    </source>
</reference>